<dbReference type="InterPro" id="IPR018130">
    <property type="entry name" value="Ribosomal_uS2_CS"/>
</dbReference>
<organism evidence="1 2">
    <name type="scientific">Streptomonospora wellingtoniae</name>
    <dbReference type="NCBI Taxonomy" id="3075544"/>
    <lineage>
        <taxon>Bacteria</taxon>
        <taxon>Bacillati</taxon>
        <taxon>Actinomycetota</taxon>
        <taxon>Actinomycetes</taxon>
        <taxon>Streptosporangiales</taxon>
        <taxon>Nocardiopsidaceae</taxon>
        <taxon>Streptomonospora</taxon>
    </lineage>
</organism>
<keyword evidence="2" id="KW-1185">Reference proteome</keyword>
<dbReference type="PROSITE" id="PS00962">
    <property type="entry name" value="RIBOSOMAL_S2_1"/>
    <property type="match status" value="1"/>
</dbReference>
<dbReference type="EMBL" id="JAVREK010000006">
    <property type="protein sequence ID" value="MDT0302157.1"/>
    <property type="molecule type" value="Genomic_DNA"/>
</dbReference>
<protein>
    <submittedName>
        <fullName evidence="1">Uncharacterized protein</fullName>
    </submittedName>
</protein>
<dbReference type="RefSeq" id="WP_311544640.1">
    <property type="nucleotide sequence ID" value="NZ_JAVREK010000006.1"/>
</dbReference>
<reference evidence="2" key="1">
    <citation type="submission" date="2023-07" db="EMBL/GenBank/DDBJ databases">
        <title>30 novel species of actinomycetes from the DSMZ collection.</title>
        <authorList>
            <person name="Nouioui I."/>
        </authorList>
    </citation>
    <scope>NUCLEOTIDE SEQUENCE [LARGE SCALE GENOMIC DNA]</scope>
    <source>
        <strain evidence="2">DSM 45055</strain>
    </source>
</reference>
<dbReference type="Proteomes" id="UP001183226">
    <property type="component" value="Unassembled WGS sequence"/>
</dbReference>
<gene>
    <name evidence="1" type="ORF">RM446_08540</name>
</gene>
<evidence type="ECO:0000313" key="2">
    <source>
        <dbReference type="Proteomes" id="UP001183226"/>
    </source>
</evidence>
<name>A0ABU2KSA3_9ACTN</name>
<comment type="caution">
    <text evidence="1">The sequence shown here is derived from an EMBL/GenBank/DDBJ whole genome shotgun (WGS) entry which is preliminary data.</text>
</comment>
<proteinExistence type="predicted"/>
<accession>A0ABU2KSA3</accession>
<evidence type="ECO:0000313" key="1">
    <source>
        <dbReference type="EMBL" id="MDT0302157.1"/>
    </source>
</evidence>
<sequence length="60" mass="6017">MQAYPPTDTCPGGCGKSVKNCDCGKRGPDATVLAECLRAAAHLGGAPGFNWAGLAAVALR</sequence>